<dbReference type="Pfam" id="PF19291">
    <property type="entry name" value="TREH_N"/>
    <property type="match status" value="1"/>
</dbReference>
<protein>
    <submittedName>
        <fullName evidence="4">Glycoside hydrolase family 15</fullName>
    </submittedName>
</protein>
<proteinExistence type="predicted"/>
<dbReference type="GO" id="GO:0004553">
    <property type="term" value="F:hydrolase activity, hydrolyzing O-glycosyl compounds"/>
    <property type="evidence" value="ECO:0007669"/>
    <property type="project" value="UniProtKB-ARBA"/>
</dbReference>
<feature type="domain" description="GH15-like" evidence="2">
    <location>
        <begin position="255"/>
        <end position="620"/>
    </location>
</feature>
<dbReference type="InterPro" id="IPR011613">
    <property type="entry name" value="GH15-like"/>
</dbReference>
<gene>
    <name evidence="4" type="ORF">GCM10011374_38870</name>
</gene>
<dbReference type="InterPro" id="IPR045582">
    <property type="entry name" value="Trehalase-like_N"/>
</dbReference>
<dbReference type="AlphaFoldDB" id="A0A917H8V7"/>
<comment type="caution">
    <text evidence="4">The sequence shown here is derived from an EMBL/GenBank/DDBJ whole genome shotgun (WGS) entry which is preliminary data.</text>
</comment>
<name>A0A917H8V7_9MICC</name>
<dbReference type="PANTHER" id="PTHR31616:SF0">
    <property type="entry name" value="GLUCAN 1,4-ALPHA-GLUCOSIDASE"/>
    <property type="match status" value="1"/>
</dbReference>
<evidence type="ECO:0000256" key="1">
    <source>
        <dbReference type="SAM" id="MobiDB-lite"/>
    </source>
</evidence>
<dbReference type="InterPro" id="IPR012341">
    <property type="entry name" value="6hp_glycosidase-like_sf"/>
</dbReference>
<dbReference type="Gene3D" id="1.50.10.10">
    <property type="match status" value="1"/>
</dbReference>
<reference evidence="4" key="2">
    <citation type="submission" date="2020-09" db="EMBL/GenBank/DDBJ databases">
        <authorList>
            <person name="Sun Q."/>
            <person name="Zhou Y."/>
        </authorList>
    </citation>
    <scope>NUCLEOTIDE SEQUENCE</scope>
    <source>
        <strain evidence="4">CGMCC 1.12187</strain>
    </source>
</reference>
<accession>A0A917H8V7</accession>
<dbReference type="RefSeq" id="WP_188540178.1">
    <property type="nucleotide sequence ID" value="NZ_BMEQ01000039.1"/>
</dbReference>
<keyword evidence="5" id="KW-1185">Reference proteome</keyword>
<dbReference type="Pfam" id="PF00723">
    <property type="entry name" value="Glyco_hydro_15"/>
    <property type="match status" value="1"/>
</dbReference>
<evidence type="ECO:0000313" key="4">
    <source>
        <dbReference type="EMBL" id="GGG70522.1"/>
    </source>
</evidence>
<feature type="domain" description="Trehalase-like N-terminal" evidence="3">
    <location>
        <begin position="6"/>
        <end position="132"/>
    </location>
</feature>
<dbReference type="GO" id="GO:0005975">
    <property type="term" value="P:carbohydrate metabolic process"/>
    <property type="evidence" value="ECO:0007669"/>
    <property type="project" value="InterPro"/>
</dbReference>
<evidence type="ECO:0000259" key="3">
    <source>
        <dbReference type="Pfam" id="PF19291"/>
    </source>
</evidence>
<evidence type="ECO:0000259" key="2">
    <source>
        <dbReference type="Pfam" id="PF00723"/>
    </source>
</evidence>
<dbReference type="Proteomes" id="UP000638848">
    <property type="component" value="Unassembled WGS sequence"/>
</dbReference>
<dbReference type="EMBL" id="BMEQ01000039">
    <property type="protein sequence ID" value="GGG70522.1"/>
    <property type="molecule type" value="Genomic_DNA"/>
</dbReference>
<keyword evidence="4" id="KW-0378">Hydrolase</keyword>
<organism evidence="4 5">
    <name type="scientific">Kocuria dechangensis</name>
    <dbReference type="NCBI Taxonomy" id="1176249"/>
    <lineage>
        <taxon>Bacteria</taxon>
        <taxon>Bacillati</taxon>
        <taxon>Actinomycetota</taxon>
        <taxon>Actinomycetes</taxon>
        <taxon>Micrococcales</taxon>
        <taxon>Micrococcaceae</taxon>
        <taxon>Kocuria</taxon>
    </lineage>
</organism>
<reference evidence="4" key="1">
    <citation type="journal article" date="2014" name="Int. J. Syst. Evol. Microbiol.">
        <title>Complete genome sequence of Corynebacterium casei LMG S-19264T (=DSM 44701T), isolated from a smear-ripened cheese.</title>
        <authorList>
            <consortium name="US DOE Joint Genome Institute (JGI-PGF)"/>
            <person name="Walter F."/>
            <person name="Albersmeier A."/>
            <person name="Kalinowski J."/>
            <person name="Ruckert C."/>
        </authorList>
    </citation>
    <scope>NUCLEOTIDE SEQUENCE</scope>
    <source>
        <strain evidence="4">CGMCC 1.12187</strain>
    </source>
</reference>
<sequence length="635" mass="71217">MRTDAGMSSTPLEDYALLSDLHTGPLVSREGSVDWLCFPRFDSPSVFAALLGGPEDGRWKISAVDGKVLSRRYLPRTFVLETTWVTPTGTVVVTDFLPPGNNQADLIRRVACVAGRVEVEHDLRIRFDYARAKPWTRRVDVHGRQALLSVAGPDGLLLAGPLLHPHEAQQVEPQEGMAARHEASPKGHPDDYQGAVADRLTGVFALTTGKSLDWVLTWHQSHRYPPTPEDPAEALERTIRYWRQWSARVTTHNDHDRAVLRSLMVLRALTNSDTGGIVAAPTTSLPEEFGGVRNWDYRYTWLRDAALTIETLLAHDFTDGALHWRDWLLRAVAGDPEDLQIMYGVAGERQLPEAELNHLAGYKGSAPVRIGNGAVDQYQDDVVGEVMLALAALREAGVAENEYSWGLQKNLLRFCEHNYDRPGHGIWEMRGEPAYFVHGRVMMWAAFDQGIRAVHQNGWDGPVQRWHQLRERLRAEILEHGYSAELNSFTQTYSNTEVDASLLQLPHTGFIAYDDPRMLGTVARIEQELQHESGLVHRYRTEAGLDGLEGEEYPFLICTFWLVEQYARSGRVDDAQALLDQLTGYATDLGLYAEEYDPATGRLAGNFPQAFSHLGFIRAADALAQARTRSRTRPE</sequence>
<feature type="region of interest" description="Disordered" evidence="1">
    <location>
        <begin position="170"/>
        <end position="191"/>
    </location>
</feature>
<dbReference type="InterPro" id="IPR008928">
    <property type="entry name" value="6-hairpin_glycosidase_sf"/>
</dbReference>
<evidence type="ECO:0000313" key="5">
    <source>
        <dbReference type="Proteomes" id="UP000638848"/>
    </source>
</evidence>
<feature type="compositionally biased region" description="Basic and acidic residues" evidence="1">
    <location>
        <begin position="178"/>
        <end position="191"/>
    </location>
</feature>
<dbReference type="PANTHER" id="PTHR31616">
    <property type="entry name" value="TREHALASE"/>
    <property type="match status" value="1"/>
</dbReference>
<dbReference type="SUPFAM" id="SSF48208">
    <property type="entry name" value="Six-hairpin glycosidases"/>
    <property type="match status" value="1"/>
</dbReference>